<feature type="domain" description="PIN" evidence="1">
    <location>
        <begin position="3"/>
        <end position="122"/>
    </location>
</feature>
<organism evidence="2 3">
    <name type="scientific">Phormidesmis priestleyi ULC007</name>
    <dbReference type="NCBI Taxonomy" id="1920490"/>
    <lineage>
        <taxon>Bacteria</taxon>
        <taxon>Bacillati</taxon>
        <taxon>Cyanobacteriota</taxon>
        <taxon>Cyanophyceae</taxon>
        <taxon>Leptolyngbyales</taxon>
        <taxon>Leptolyngbyaceae</taxon>
        <taxon>Phormidesmis</taxon>
    </lineage>
</organism>
<evidence type="ECO:0000313" key="3">
    <source>
        <dbReference type="Proteomes" id="UP000238634"/>
    </source>
</evidence>
<dbReference type="CDD" id="cd09872">
    <property type="entry name" value="PIN_Sll0205-like"/>
    <property type="match status" value="1"/>
</dbReference>
<evidence type="ECO:0000313" key="2">
    <source>
        <dbReference type="EMBL" id="PSB21919.1"/>
    </source>
</evidence>
<dbReference type="SUPFAM" id="SSF88723">
    <property type="entry name" value="PIN domain-like"/>
    <property type="match status" value="1"/>
</dbReference>
<reference evidence="2 3" key="1">
    <citation type="submission" date="2018-02" db="EMBL/GenBank/DDBJ databases">
        <authorList>
            <person name="Cohen D.B."/>
            <person name="Kent A.D."/>
        </authorList>
    </citation>
    <scope>NUCLEOTIDE SEQUENCE [LARGE SCALE GENOMIC DNA]</scope>
    <source>
        <strain evidence="2 3">ULC007</strain>
    </source>
</reference>
<comment type="caution">
    <text evidence="2">The sequence shown here is derived from an EMBL/GenBank/DDBJ whole genome shotgun (WGS) entry which is preliminary data.</text>
</comment>
<dbReference type="OrthoDB" id="9798990at2"/>
<dbReference type="AlphaFoldDB" id="A0A2T1DN77"/>
<gene>
    <name evidence="2" type="ORF">C7B65_00395</name>
</gene>
<dbReference type="InterPro" id="IPR029060">
    <property type="entry name" value="PIN-like_dom_sf"/>
</dbReference>
<dbReference type="PANTHER" id="PTHR36173:SF2">
    <property type="entry name" value="RIBONUCLEASE VAPC16"/>
    <property type="match status" value="1"/>
</dbReference>
<keyword evidence="3" id="KW-1185">Reference proteome</keyword>
<proteinExistence type="predicted"/>
<dbReference type="InterPro" id="IPR041705">
    <property type="entry name" value="PIN_Sll0205"/>
</dbReference>
<dbReference type="Proteomes" id="UP000238634">
    <property type="component" value="Unassembled WGS sequence"/>
</dbReference>
<dbReference type="InterPro" id="IPR002716">
    <property type="entry name" value="PIN_dom"/>
</dbReference>
<dbReference type="PANTHER" id="PTHR36173">
    <property type="entry name" value="RIBONUCLEASE VAPC16-RELATED"/>
    <property type="match status" value="1"/>
</dbReference>
<accession>A0A2T1DN77</accession>
<evidence type="ECO:0000259" key="1">
    <source>
        <dbReference type="Pfam" id="PF01850"/>
    </source>
</evidence>
<dbReference type="Gene3D" id="3.40.50.1010">
    <property type="entry name" value="5'-nuclease"/>
    <property type="match status" value="1"/>
</dbReference>
<name>A0A2T1DN77_9CYAN</name>
<dbReference type="EMBL" id="PVWG01000001">
    <property type="protein sequence ID" value="PSB21919.1"/>
    <property type="molecule type" value="Genomic_DNA"/>
</dbReference>
<dbReference type="InterPro" id="IPR052919">
    <property type="entry name" value="TA_system_RNase"/>
</dbReference>
<protein>
    <submittedName>
        <fullName evidence="2">PIN domain nuclease</fullName>
    </submittedName>
</protein>
<reference evidence="2 3" key="2">
    <citation type="submission" date="2018-03" db="EMBL/GenBank/DDBJ databases">
        <title>The ancient ancestry and fast evolution of plastids.</title>
        <authorList>
            <person name="Moore K.R."/>
            <person name="Magnabosco C."/>
            <person name="Momper L."/>
            <person name="Gold D.A."/>
            <person name="Bosak T."/>
            <person name="Fournier G.P."/>
        </authorList>
    </citation>
    <scope>NUCLEOTIDE SEQUENCE [LARGE SCALE GENOMIC DNA]</scope>
    <source>
        <strain evidence="2 3">ULC007</strain>
    </source>
</reference>
<dbReference type="STRING" id="1920490.GCA_001895925_00626"/>
<sequence length="129" mass="14844">MPMLLDTHTLLWFLNNDSRLPDLIKQQIENTESVFVSIASIWEISIKVSVGKLTLLTPLETIKLDMVNLRIRELAITFEDAITYVSLPLSSSHRDPFDRMLISQAINHSLMIISVDKKFDAYSIQRIWA</sequence>
<dbReference type="Pfam" id="PF01850">
    <property type="entry name" value="PIN"/>
    <property type="match status" value="1"/>
</dbReference>